<protein>
    <submittedName>
        <fullName evidence="1">Phosphocholine-specific phospholipase C</fullName>
    </submittedName>
</protein>
<dbReference type="Proteomes" id="UP001592582">
    <property type="component" value="Unassembled WGS sequence"/>
</dbReference>
<organism evidence="1 2">
    <name type="scientific">Streptacidiphilus alkalitolerans</name>
    <dbReference type="NCBI Taxonomy" id="3342712"/>
    <lineage>
        <taxon>Bacteria</taxon>
        <taxon>Bacillati</taxon>
        <taxon>Actinomycetota</taxon>
        <taxon>Actinomycetes</taxon>
        <taxon>Kitasatosporales</taxon>
        <taxon>Streptomycetaceae</taxon>
        <taxon>Streptacidiphilus</taxon>
    </lineage>
</organism>
<proteinExistence type="predicted"/>
<dbReference type="PROSITE" id="PS51318">
    <property type="entry name" value="TAT"/>
    <property type="match status" value="1"/>
</dbReference>
<dbReference type="NCBIfam" id="TIGR03396">
    <property type="entry name" value="PC_PLC"/>
    <property type="match status" value="1"/>
</dbReference>
<dbReference type="PANTHER" id="PTHR31956">
    <property type="entry name" value="NON-SPECIFIC PHOSPHOLIPASE C4-RELATED"/>
    <property type="match status" value="1"/>
</dbReference>
<reference evidence="1 2" key="1">
    <citation type="submission" date="2024-09" db="EMBL/GenBank/DDBJ databases">
        <authorList>
            <person name="Lee S.D."/>
        </authorList>
    </citation>
    <scope>NUCLEOTIDE SEQUENCE [LARGE SCALE GENOMIC DNA]</scope>
    <source>
        <strain evidence="1 2">N1-1</strain>
    </source>
</reference>
<sequence length="720" mass="75720">MDQQSQQPSAQNPGADEPRWSRRTFIAASASAAAVVGAAGAGVVAAASDAQAAPLPAQAAAAAVSSATSATSKKGLTHTLQDAKHIVVLMQENRSFDHYYGTLRGVRGFGDRATIQLAGGHSVFEQPNGSGRQYPWAFSSTEAAGGADPERLAQCNGDLAHSWSDQHAAWNNGKLDSWVSAKGNVRTLGHLKREDIPFHFALADNWTICDAYHCSILSATGPNRTYLWSGMIDPAGKAGGPAYNGGSESGLRWQTYAESLQNAGVTWKVYQNAQDNFGDNGLAYFKQFTTAPASSPLGSLGMGSVPPATGRTPDDIAAAIRADVLAGSLPQVSWVVSDQASSEHPYATPQDGAHFVHLVLDALNADPDVFNSTILFLNYDENDGFFDHVPPPAAPAGTADEFYSGTNIGLGFRVPMTVISPWSRGGWVNSEVFDHTSVLRFLEQWTAAIGTPATCPSISAWRRAVCGDLTSTLDFTKPVFGMPALPDTGSTIGLAACAPLPNPAPVDNALPAQEPGTRPARALPYQPNGNVSEYTFGSGGVAKVWIAMDNTGPQATRAAHFSIYANAHRSGGPWQYTVPAGGTVSDFFNCGAGYGDGAYDLTVVGPNRFLRRFQGNADTIGATLSVTASYRRAGSAGSGLYLSFGNSGTQRAVFTITANNYRTGDPDTHKVEPGTSSSYSVAVNGSAHGWYDVTATCDLDPSWSQRFTGHVEDGDDSISG</sequence>
<accession>A0ABV6VBP8</accession>
<comment type="caution">
    <text evidence="1">The sequence shown here is derived from an EMBL/GenBank/DDBJ whole genome shotgun (WGS) entry which is preliminary data.</text>
</comment>
<dbReference type="InterPro" id="IPR006311">
    <property type="entry name" value="TAT_signal"/>
</dbReference>
<keyword evidence="2" id="KW-1185">Reference proteome</keyword>
<dbReference type="Gene3D" id="3.40.720.10">
    <property type="entry name" value="Alkaline Phosphatase, subunit A"/>
    <property type="match status" value="1"/>
</dbReference>
<dbReference type="PANTHER" id="PTHR31956:SF1">
    <property type="entry name" value="NON-SPECIFIC PHOSPHOLIPASE C1"/>
    <property type="match status" value="1"/>
</dbReference>
<evidence type="ECO:0000313" key="2">
    <source>
        <dbReference type="Proteomes" id="UP001592582"/>
    </source>
</evidence>
<dbReference type="CDD" id="cd16014">
    <property type="entry name" value="PLC"/>
    <property type="match status" value="1"/>
</dbReference>
<name>A0ABV6VBP8_9ACTN</name>
<dbReference type="Pfam" id="PF05506">
    <property type="entry name" value="PLipase_C_C"/>
    <property type="match status" value="2"/>
</dbReference>
<dbReference type="InterPro" id="IPR008475">
    <property type="entry name" value="PLipase_C_C"/>
</dbReference>
<dbReference type="Pfam" id="PF04185">
    <property type="entry name" value="Phosphoesterase"/>
    <property type="match status" value="1"/>
</dbReference>
<dbReference type="InterPro" id="IPR007312">
    <property type="entry name" value="Phosphoesterase"/>
</dbReference>
<dbReference type="EMBL" id="JBHEZX010000007">
    <property type="protein sequence ID" value="MFC1411144.1"/>
    <property type="molecule type" value="Genomic_DNA"/>
</dbReference>
<dbReference type="InterPro" id="IPR017767">
    <property type="entry name" value="PC-PLC"/>
</dbReference>
<gene>
    <name evidence="1" type="ORF">ACEZDG_17935</name>
</gene>
<dbReference type="InterPro" id="IPR017850">
    <property type="entry name" value="Alkaline_phosphatase_core_sf"/>
</dbReference>
<evidence type="ECO:0000313" key="1">
    <source>
        <dbReference type="EMBL" id="MFC1411144.1"/>
    </source>
</evidence>